<evidence type="ECO:0000256" key="2">
    <source>
        <dbReference type="ARBA" id="ARBA00010095"/>
    </source>
</evidence>
<dbReference type="PANTHER" id="PTHR12290">
    <property type="entry name" value="CORNICHON-RELATED"/>
    <property type="match status" value="1"/>
</dbReference>
<dbReference type="FunCoup" id="A0A1Q3B7L1">
    <property type="interactions" value="2449"/>
</dbReference>
<feature type="transmembrane region" description="Helical" evidence="6">
    <location>
        <begin position="54"/>
        <end position="82"/>
    </location>
</feature>
<keyword evidence="9" id="KW-1185">Reference proteome</keyword>
<organism evidence="8 9">
    <name type="scientific">Cephalotus follicularis</name>
    <name type="common">Albany pitcher plant</name>
    <dbReference type="NCBI Taxonomy" id="3775"/>
    <lineage>
        <taxon>Eukaryota</taxon>
        <taxon>Viridiplantae</taxon>
        <taxon>Streptophyta</taxon>
        <taxon>Embryophyta</taxon>
        <taxon>Tracheophyta</taxon>
        <taxon>Spermatophyta</taxon>
        <taxon>Magnoliopsida</taxon>
        <taxon>eudicotyledons</taxon>
        <taxon>Gunneridae</taxon>
        <taxon>Pentapetalae</taxon>
        <taxon>rosids</taxon>
        <taxon>fabids</taxon>
        <taxon>Oxalidales</taxon>
        <taxon>Cephalotaceae</taxon>
        <taxon>Cephalotus</taxon>
    </lineage>
</organism>
<evidence type="ECO:0000256" key="5">
    <source>
        <dbReference type="ARBA" id="ARBA00023136"/>
    </source>
</evidence>
<gene>
    <name evidence="8" type="ORF">CFOL_v3_07437</name>
</gene>
<evidence type="ECO:0000256" key="3">
    <source>
        <dbReference type="ARBA" id="ARBA00022692"/>
    </source>
</evidence>
<dbReference type="OrthoDB" id="434393at2759"/>
<comment type="similarity">
    <text evidence="2">Belongs to the cornichon family.</text>
</comment>
<keyword evidence="5 6" id="KW-0472">Membrane</keyword>
<dbReference type="AlphaFoldDB" id="A0A1Q3B7L1"/>
<evidence type="ECO:0000256" key="4">
    <source>
        <dbReference type="ARBA" id="ARBA00022989"/>
    </source>
</evidence>
<evidence type="ECO:0000256" key="6">
    <source>
        <dbReference type="SAM" id="Phobius"/>
    </source>
</evidence>
<accession>A0A1Q3B7L1</accession>
<name>A0A1Q3B7L1_CEPFO</name>
<keyword evidence="7" id="KW-0732">Signal</keyword>
<feature type="chain" id="PRO_5012591655" evidence="7">
    <location>
        <begin position="21"/>
        <end position="148"/>
    </location>
</feature>
<comment type="caution">
    <text evidence="8">The sequence shown here is derived from an EMBL/GenBank/DDBJ whole genome shotgun (WGS) entry which is preliminary data.</text>
</comment>
<evidence type="ECO:0000313" key="9">
    <source>
        <dbReference type="Proteomes" id="UP000187406"/>
    </source>
</evidence>
<evidence type="ECO:0000256" key="1">
    <source>
        <dbReference type="ARBA" id="ARBA00004141"/>
    </source>
</evidence>
<dbReference type="InParanoid" id="A0A1Q3B7L1"/>
<dbReference type="Pfam" id="PF03311">
    <property type="entry name" value="Cornichon"/>
    <property type="match status" value="1"/>
</dbReference>
<dbReference type="GO" id="GO:0016020">
    <property type="term" value="C:membrane"/>
    <property type="evidence" value="ECO:0007669"/>
    <property type="project" value="UniProtKB-SubCell"/>
</dbReference>
<keyword evidence="3 6" id="KW-0812">Transmembrane</keyword>
<feature type="transmembrane region" description="Helical" evidence="6">
    <location>
        <begin position="115"/>
        <end position="137"/>
    </location>
</feature>
<protein>
    <submittedName>
        <fullName evidence="8">Cornichon domain-containing protein</fullName>
    </submittedName>
</protein>
<dbReference type="GO" id="GO:0016192">
    <property type="term" value="P:vesicle-mediated transport"/>
    <property type="evidence" value="ECO:0007669"/>
    <property type="project" value="InterPro"/>
</dbReference>
<dbReference type="SMART" id="SM01398">
    <property type="entry name" value="Cornichon"/>
    <property type="match status" value="1"/>
</dbReference>
<dbReference type="InterPro" id="IPR003377">
    <property type="entry name" value="Cornichon"/>
</dbReference>
<keyword evidence="4 6" id="KW-1133">Transmembrane helix</keyword>
<reference evidence="9" key="1">
    <citation type="submission" date="2016-04" db="EMBL/GenBank/DDBJ databases">
        <title>Cephalotus genome sequencing.</title>
        <authorList>
            <person name="Fukushima K."/>
            <person name="Hasebe M."/>
            <person name="Fang X."/>
        </authorList>
    </citation>
    <scope>NUCLEOTIDE SEQUENCE [LARGE SCALE GENOMIC DNA]</scope>
    <source>
        <strain evidence="9">cv. St1</strain>
    </source>
</reference>
<feature type="signal peptide" evidence="7">
    <location>
        <begin position="1"/>
        <end position="20"/>
    </location>
</feature>
<evidence type="ECO:0000313" key="8">
    <source>
        <dbReference type="EMBL" id="GAV63919.1"/>
    </source>
</evidence>
<dbReference type="EMBL" id="BDDD01000328">
    <property type="protein sequence ID" value="GAV63919.1"/>
    <property type="molecule type" value="Genomic_DNA"/>
</dbReference>
<proteinExistence type="inferred from homology"/>
<evidence type="ECO:0000256" key="7">
    <source>
        <dbReference type="SAM" id="SignalP"/>
    </source>
</evidence>
<dbReference type="Proteomes" id="UP000187406">
    <property type="component" value="Unassembled WGS sequence"/>
</dbReference>
<dbReference type="STRING" id="3775.A0A1Q3B7L1"/>
<comment type="subcellular location">
    <subcellularLocation>
        <location evidence="1">Membrane</location>
        <topology evidence="1">Multi-pass membrane protein</topology>
    </subcellularLocation>
</comment>
<sequence length="148" mass="17654">MAWSLVFWLIAFFVNMAIFAMNIHQLTCLADLQADYMNPYETSSIVNTWVVREFILQQILCASFLVTGHWFFFLLTVPVTCYHVMMFMKQRYLIDVTEVFRVLEAEKKMRMIKMAFYLTTLLIILFRVVIVTTSSFVEEENAWDLFWL</sequence>